<name>A0A8X6P8I1_NEPPI</name>
<evidence type="ECO:0000313" key="7">
    <source>
        <dbReference type="EMBL" id="GFT57153.1"/>
    </source>
</evidence>
<feature type="domain" description="RING-type" evidence="6">
    <location>
        <begin position="8"/>
        <end position="49"/>
    </location>
</feature>
<dbReference type="InterPro" id="IPR013083">
    <property type="entry name" value="Znf_RING/FYVE/PHD"/>
</dbReference>
<sequence>MDGNDNCCPICFEPLKDKRTAFLDICDHVYCFSCLDKWLKIESCCPIDRKKIREIISSGEIINVKPRKRRRSQALYDISVHCEICKDSKDKNNDTVVLCDSCDLAYHLVCLDPPLKQAPIGNWYCSDCEEVTRRLKSKAKKANYKIKMESNDTIVESRAGTTSKSFVGTQNEQINSAVVNINKENNSKQFMSEEYSVNLKRKYSAMCESNEVEENMASLQLSASEKLDDSSVTIQKYLNVNEPVDYHNNLKSLILPCTNLGDLNHSETFESTQGKYISSVKQTSSREVLVDYNKDFQENSLDNFNIQEVNYSIKAKKNSPTELMKIEQEKLNTPHIKSEKYKCNSSSSRNDLNTSFYSASPNLNNLTFTEKKKQDKMEGDGQDIIDILSSNIVKKYFEHGHVDRNLVENDCIKVFDGASPKNFFTVTEYNLMQSEENVNYNNEPKNILCDIFPPSTLKHLEIRPDGSLFINWAKSHS</sequence>
<keyword evidence="3" id="KW-0862">Zinc</keyword>
<dbReference type="Proteomes" id="UP000887013">
    <property type="component" value="Unassembled WGS sequence"/>
</dbReference>
<keyword evidence="8" id="KW-1185">Reference proteome</keyword>
<evidence type="ECO:0000256" key="4">
    <source>
        <dbReference type="PROSITE-ProRule" id="PRU00175"/>
    </source>
</evidence>
<dbReference type="PROSITE" id="PS00518">
    <property type="entry name" value="ZF_RING_1"/>
    <property type="match status" value="1"/>
</dbReference>
<dbReference type="SMART" id="SM00249">
    <property type="entry name" value="PHD"/>
    <property type="match status" value="1"/>
</dbReference>
<dbReference type="Pfam" id="PF00628">
    <property type="entry name" value="PHD"/>
    <property type="match status" value="1"/>
</dbReference>
<dbReference type="GO" id="GO:0008270">
    <property type="term" value="F:zinc ion binding"/>
    <property type="evidence" value="ECO:0007669"/>
    <property type="project" value="UniProtKB-KW"/>
</dbReference>
<gene>
    <name evidence="7" type="primary">Phrf1</name>
    <name evidence="7" type="ORF">NPIL_130001</name>
</gene>
<dbReference type="PANTHER" id="PTHR12618:SF20">
    <property type="entry name" value="PHD AND RING FINGER DOMAIN-CONTAINING PROTEIN 1"/>
    <property type="match status" value="1"/>
</dbReference>
<dbReference type="InterPro" id="IPR011011">
    <property type="entry name" value="Znf_FYVE_PHD"/>
</dbReference>
<dbReference type="AlphaFoldDB" id="A0A8X6P8I1"/>
<dbReference type="InterPro" id="IPR001965">
    <property type="entry name" value="Znf_PHD"/>
</dbReference>
<dbReference type="PROSITE" id="PS50089">
    <property type="entry name" value="ZF_RING_2"/>
    <property type="match status" value="1"/>
</dbReference>
<dbReference type="PROSITE" id="PS50016">
    <property type="entry name" value="ZF_PHD_2"/>
    <property type="match status" value="1"/>
</dbReference>
<protein>
    <submittedName>
        <fullName evidence="7">PHD and RING finger domain-containing protein 1</fullName>
    </submittedName>
</protein>
<dbReference type="SUPFAM" id="SSF57850">
    <property type="entry name" value="RING/U-box"/>
    <property type="match status" value="1"/>
</dbReference>
<dbReference type="InterPro" id="IPR047157">
    <property type="entry name" value="PHRF1/Atg35"/>
</dbReference>
<dbReference type="InterPro" id="IPR019787">
    <property type="entry name" value="Znf_PHD-finger"/>
</dbReference>
<dbReference type="InterPro" id="IPR017907">
    <property type="entry name" value="Znf_RING_CS"/>
</dbReference>
<dbReference type="SUPFAM" id="SSF57903">
    <property type="entry name" value="FYVE/PHD zinc finger"/>
    <property type="match status" value="1"/>
</dbReference>
<accession>A0A8X6P8I1</accession>
<evidence type="ECO:0000313" key="8">
    <source>
        <dbReference type="Proteomes" id="UP000887013"/>
    </source>
</evidence>
<dbReference type="PROSITE" id="PS01359">
    <property type="entry name" value="ZF_PHD_1"/>
    <property type="match status" value="1"/>
</dbReference>
<proteinExistence type="predicted"/>
<dbReference type="EMBL" id="BMAW01066904">
    <property type="protein sequence ID" value="GFT57153.1"/>
    <property type="molecule type" value="Genomic_DNA"/>
</dbReference>
<evidence type="ECO:0000256" key="1">
    <source>
        <dbReference type="ARBA" id="ARBA00022723"/>
    </source>
</evidence>
<dbReference type="Gene3D" id="3.30.40.10">
    <property type="entry name" value="Zinc/RING finger domain, C3HC4 (zinc finger)"/>
    <property type="match status" value="2"/>
</dbReference>
<evidence type="ECO:0000259" key="5">
    <source>
        <dbReference type="PROSITE" id="PS50016"/>
    </source>
</evidence>
<evidence type="ECO:0000256" key="2">
    <source>
        <dbReference type="ARBA" id="ARBA00022771"/>
    </source>
</evidence>
<evidence type="ECO:0000256" key="3">
    <source>
        <dbReference type="ARBA" id="ARBA00022833"/>
    </source>
</evidence>
<evidence type="ECO:0000259" key="6">
    <source>
        <dbReference type="PROSITE" id="PS50089"/>
    </source>
</evidence>
<feature type="domain" description="PHD-type" evidence="5">
    <location>
        <begin position="79"/>
        <end position="131"/>
    </location>
</feature>
<dbReference type="InterPro" id="IPR019786">
    <property type="entry name" value="Zinc_finger_PHD-type_CS"/>
</dbReference>
<reference evidence="7" key="1">
    <citation type="submission" date="2020-08" db="EMBL/GenBank/DDBJ databases">
        <title>Multicomponent nature underlies the extraordinary mechanical properties of spider dragline silk.</title>
        <authorList>
            <person name="Kono N."/>
            <person name="Nakamura H."/>
            <person name="Mori M."/>
            <person name="Yoshida Y."/>
            <person name="Ohtoshi R."/>
            <person name="Malay A.D."/>
            <person name="Moran D.A.P."/>
            <person name="Tomita M."/>
            <person name="Numata K."/>
            <person name="Arakawa K."/>
        </authorList>
    </citation>
    <scope>NUCLEOTIDE SEQUENCE</scope>
</reference>
<dbReference type="Pfam" id="PF13639">
    <property type="entry name" value="zf-RING_2"/>
    <property type="match status" value="1"/>
</dbReference>
<comment type="caution">
    <text evidence="7">The sequence shown here is derived from an EMBL/GenBank/DDBJ whole genome shotgun (WGS) entry which is preliminary data.</text>
</comment>
<dbReference type="SMART" id="SM00184">
    <property type="entry name" value="RING"/>
    <property type="match status" value="2"/>
</dbReference>
<keyword evidence="1" id="KW-0479">Metal-binding</keyword>
<dbReference type="PANTHER" id="PTHR12618">
    <property type="entry name" value="PHD AND RING FINGER DOMAIN-CONTAINING PROTEIN 1"/>
    <property type="match status" value="1"/>
</dbReference>
<organism evidence="7 8">
    <name type="scientific">Nephila pilipes</name>
    <name type="common">Giant wood spider</name>
    <name type="synonym">Nephila maculata</name>
    <dbReference type="NCBI Taxonomy" id="299642"/>
    <lineage>
        <taxon>Eukaryota</taxon>
        <taxon>Metazoa</taxon>
        <taxon>Ecdysozoa</taxon>
        <taxon>Arthropoda</taxon>
        <taxon>Chelicerata</taxon>
        <taxon>Arachnida</taxon>
        <taxon>Araneae</taxon>
        <taxon>Araneomorphae</taxon>
        <taxon>Entelegynae</taxon>
        <taxon>Araneoidea</taxon>
        <taxon>Nephilidae</taxon>
        <taxon>Nephila</taxon>
    </lineage>
</organism>
<dbReference type="InterPro" id="IPR001841">
    <property type="entry name" value="Znf_RING"/>
</dbReference>
<keyword evidence="2 4" id="KW-0863">Zinc-finger</keyword>